<feature type="domain" description="OmpR/PhoB-type" evidence="8">
    <location>
        <begin position="126"/>
        <end position="225"/>
    </location>
</feature>
<dbReference type="InterPro" id="IPR016032">
    <property type="entry name" value="Sig_transdc_resp-reg_C-effctor"/>
</dbReference>
<dbReference type="GO" id="GO:0005829">
    <property type="term" value="C:cytosol"/>
    <property type="evidence" value="ECO:0007669"/>
    <property type="project" value="TreeGrafter"/>
</dbReference>
<evidence type="ECO:0000256" key="6">
    <source>
        <dbReference type="SAM" id="MobiDB-lite"/>
    </source>
</evidence>
<evidence type="ECO:0000256" key="2">
    <source>
        <dbReference type="ARBA" id="ARBA00023012"/>
    </source>
</evidence>
<feature type="domain" description="Response regulatory" evidence="7">
    <location>
        <begin position="2"/>
        <end position="116"/>
    </location>
</feature>
<dbReference type="SUPFAM" id="SSF46894">
    <property type="entry name" value="C-terminal effector domain of the bipartite response regulators"/>
    <property type="match status" value="1"/>
</dbReference>
<evidence type="ECO:0000313" key="9">
    <source>
        <dbReference type="EMBL" id="TDY40202.1"/>
    </source>
</evidence>
<dbReference type="RefSeq" id="WP_134196488.1">
    <property type="nucleotide sequence ID" value="NZ_JBHLUW010000052.1"/>
</dbReference>
<keyword evidence="2" id="KW-0902">Two-component regulatory system</keyword>
<dbReference type="PANTHER" id="PTHR48111">
    <property type="entry name" value="REGULATOR OF RPOS"/>
    <property type="match status" value="1"/>
</dbReference>
<comment type="caution">
    <text evidence="4">Lacks conserved residue(s) required for the propagation of feature annotation.</text>
</comment>
<dbReference type="AlphaFoldDB" id="A0A4R8LBA1"/>
<dbReference type="PANTHER" id="PTHR48111:SF40">
    <property type="entry name" value="PHOSPHATE REGULON TRANSCRIPTIONAL REGULATORY PROTEIN PHOB"/>
    <property type="match status" value="1"/>
</dbReference>
<evidence type="ECO:0000256" key="4">
    <source>
        <dbReference type="PROSITE-ProRule" id="PRU00169"/>
    </source>
</evidence>
<organism evidence="9 10">
    <name type="scientific">Paraburkholderia rhizosphaerae</name>
    <dbReference type="NCBI Taxonomy" id="480658"/>
    <lineage>
        <taxon>Bacteria</taxon>
        <taxon>Pseudomonadati</taxon>
        <taxon>Pseudomonadota</taxon>
        <taxon>Betaproteobacteria</taxon>
        <taxon>Burkholderiales</taxon>
        <taxon>Burkholderiaceae</taxon>
        <taxon>Paraburkholderia</taxon>
    </lineage>
</organism>
<comment type="caution">
    <text evidence="9">The sequence shown here is derived from an EMBL/GenBank/DDBJ whole genome shotgun (WGS) entry which is preliminary data.</text>
</comment>
<gene>
    <name evidence="9" type="ORF">BX592_12784</name>
</gene>
<accession>A0A4R8LBA1</accession>
<evidence type="ECO:0000256" key="5">
    <source>
        <dbReference type="PROSITE-ProRule" id="PRU01091"/>
    </source>
</evidence>
<dbReference type="EMBL" id="SORE01000027">
    <property type="protein sequence ID" value="TDY40202.1"/>
    <property type="molecule type" value="Genomic_DNA"/>
</dbReference>
<sequence>MRIALIEPDLRHAELVARLLLAAGHACQHFSASEPFLCSAKQLFFDLLVTEAWAGDRCAEDVISRARDVLPGLPVIVTMKAPRESELVAALHAGADDCLAKPVRGPEMLARVDALIRRAGFRRPRSRSREMFGEYAFDGGRSIVTFRGQIIPLTPKELRFALLLFSNMSRPVSRAQILETVWGRRDIKSRTLDTHASRIRAKLELRPEQGYALTPLYGYGYRLDPVSTGSGNGGRDEPPRTETIVETL</sequence>
<feature type="region of interest" description="Disordered" evidence="6">
    <location>
        <begin position="227"/>
        <end position="248"/>
    </location>
</feature>
<dbReference type="InterPro" id="IPR011006">
    <property type="entry name" value="CheY-like_superfamily"/>
</dbReference>
<keyword evidence="10" id="KW-1185">Reference proteome</keyword>
<dbReference type="PROSITE" id="PS51755">
    <property type="entry name" value="OMPR_PHOB"/>
    <property type="match status" value="1"/>
</dbReference>
<dbReference type="SMART" id="SM00862">
    <property type="entry name" value="Trans_reg_C"/>
    <property type="match status" value="1"/>
</dbReference>
<protein>
    <submittedName>
        <fullName evidence="9">Winged helix family two component transcriptional regulator</fullName>
    </submittedName>
</protein>
<dbReference type="InterPro" id="IPR036388">
    <property type="entry name" value="WH-like_DNA-bd_sf"/>
</dbReference>
<dbReference type="OrthoDB" id="9802426at2"/>
<dbReference type="GO" id="GO:0000156">
    <property type="term" value="F:phosphorelay response regulator activity"/>
    <property type="evidence" value="ECO:0007669"/>
    <property type="project" value="TreeGrafter"/>
</dbReference>
<dbReference type="Gene3D" id="3.40.50.2300">
    <property type="match status" value="1"/>
</dbReference>
<name>A0A4R8LBA1_9BURK</name>
<dbReference type="InterPro" id="IPR001789">
    <property type="entry name" value="Sig_transdc_resp-reg_receiver"/>
</dbReference>
<feature type="DNA-binding region" description="OmpR/PhoB-type" evidence="5">
    <location>
        <begin position="126"/>
        <end position="225"/>
    </location>
</feature>
<dbReference type="CDD" id="cd00383">
    <property type="entry name" value="trans_reg_C"/>
    <property type="match status" value="1"/>
</dbReference>
<dbReference type="GO" id="GO:0032993">
    <property type="term" value="C:protein-DNA complex"/>
    <property type="evidence" value="ECO:0007669"/>
    <property type="project" value="TreeGrafter"/>
</dbReference>
<keyword evidence="1" id="KW-0597">Phosphoprotein</keyword>
<evidence type="ECO:0000259" key="7">
    <source>
        <dbReference type="PROSITE" id="PS50110"/>
    </source>
</evidence>
<evidence type="ECO:0000256" key="3">
    <source>
        <dbReference type="ARBA" id="ARBA00023125"/>
    </source>
</evidence>
<dbReference type="Gene3D" id="1.10.10.10">
    <property type="entry name" value="Winged helix-like DNA-binding domain superfamily/Winged helix DNA-binding domain"/>
    <property type="match status" value="1"/>
</dbReference>
<keyword evidence="3 5" id="KW-0238">DNA-binding</keyword>
<evidence type="ECO:0000256" key="1">
    <source>
        <dbReference type="ARBA" id="ARBA00022553"/>
    </source>
</evidence>
<dbReference type="InterPro" id="IPR039420">
    <property type="entry name" value="WalR-like"/>
</dbReference>
<evidence type="ECO:0000259" key="8">
    <source>
        <dbReference type="PROSITE" id="PS51755"/>
    </source>
</evidence>
<dbReference type="Proteomes" id="UP000295509">
    <property type="component" value="Unassembled WGS sequence"/>
</dbReference>
<proteinExistence type="predicted"/>
<dbReference type="SMART" id="SM00448">
    <property type="entry name" value="REC"/>
    <property type="match status" value="1"/>
</dbReference>
<reference evidence="9 10" key="1">
    <citation type="submission" date="2019-03" db="EMBL/GenBank/DDBJ databases">
        <title>Genomic Encyclopedia of Type Strains, Phase III (KMG-III): the genomes of soil and plant-associated and newly described type strains.</title>
        <authorList>
            <person name="Whitman W."/>
        </authorList>
    </citation>
    <scope>NUCLEOTIDE SEQUENCE [LARGE SCALE GENOMIC DNA]</scope>
    <source>
        <strain evidence="9 10">LMG 29544</strain>
    </source>
</reference>
<dbReference type="InterPro" id="IPR001867">
    <property type="entry name" value="OmpR/PhoB-type_DNA-bd"/>
</dbReference>
<dbReference type="PROSITE" id="PS50110">
    <property type="entry name" value="RESPONSE_REGULATORY"/>
    <property type="match status" value="1"/>
</dbReference>
<dbReference type="GO" id="GO:0006355">
    <property type="term" value="P:regulation of DNA-templated transcription"/>
    <property type="evidence" value="ECO:0007669"/>
    <property type="project" value="InterPro"/>
</dbReference>
<dbReference type="GO" id="GO:0000976">
    <property type="term" value="F:transcription cis-regulatory region binding"/>
    <property type="evidence" value="ECO:0007669"/>
    <property type="project" value="TreeGrafter"/>
</dbReference>
<dbReference type="Pfam" id="PF00486">
    <property type="entry name" value="Trans_reg_C"/>
    <property type="match status" value="1"/>
</dbReference>
<evidence type="ECO:0000313" key="10">
    <source>
        <dbReference type="Proteomes" id="UP000295509"/>
    </source>
</evidence>
<dbReference type="SUPFAM" id="SSF52172">
    <property type="entry name" value="CheY-like"/>
    <property type="match status" value="1"/>
</dbReference>